<dbReference type="UniPathway" id="UPA00755"/>
<accession>W7U9L2</accession>
<evidence type="ECO:0000256" key="6">
    <source>
        <dbReference type="ARBA" id="ARBA00011972"/>
    </source>
</evidence>
<evidence type="ECO:0000256" key="17">
    <source>
        <dbReference type="ARBA" id="ARBA00023180"/>
    </source>
</evidence>
<evidence type="ECO:0000256" key="11">
    <source>
        <dbReference type="ARBA" id="ARBA00022824"/>
    </source>
</evidence>
<keyword evidence="14" id="KW-0333">Golgi apparatus</keyword>
<evidence type="ECO:0000313" key="21">
    <source>
        <dbReference type="EMBL" id="EWM29654.1"/>
    </source>
</evidence>
<comment type="subcellular location">
    <subcellularLocation>
        <location evidence="2">Endoplasmic reticulum membrane</location>
        <topology evidence="2">Single-pass type II membrane protein</topology>
    </subcellularLocation>
    <subcellularLocation>
        <location evidence="1">Golgi apparatus membrane</location>
        <topology evidence="1">Single-pass type II membrane protein</topology>
    </subcellularLocation>
</comment>
<evidence type="ECO:0000256" key="18">
    <source>
        <dbReference type="ARBA" id="ARBA00042865"/>
    </source>
</evidence>
<evidence type="ECO:0000313" key="22">
    <source>
        <dbReference type="Proteomes" id="UP000019335"/>
    </source>
</evidence>
<dbReference type="InterPro" id="IPR043538">
    <property type="entry name" value="XYLT"/>
</dbReference>
<comment type="caution">
    <text evidence="21">The sequence shown here is derived from an EMBL/GenBank/DDBJ whole genome shotgun (WGS) entry which is preliminary data.</text>
</comment>
<dbReference type="OrthoDB" id="2019572at2759"/>
<name>W7U9L2_9STRA</name>
<keyword evidence="11" id="KW-0256">Endoplasmic reticulum</keyword>
<keyword evidence="7" id="KW-0328">Glycosyltransferase</keyword>
<dbReference type="GO" id="GO:0005789">
    <property type="term" value="C:endoplasmic reticulum membrane"/>
    <property type="evidence" value="ECO:0007669"/>
    <property type="project" value="UniProtKB-SubCell"/>
</dbReference>
<reference evidence="21 22" key="1">
    <citation type="journal article" date="2014" name="Mol. Plant">
        <title>Chromosome Scale Genome Assembly and Transcriptome Profiling of Nannochloropsis gaditana in Nitrogen Depletion.</title>
        <authorList>
            <person name="Corteggiani Carpinelli E."/>
            <person name="Telatin A."/>
            <person name="Vitulo N."/>
            <person name="Forcato C."/>
            <person name="D'Angelo M."/>
            <person name="Schiavon R."/>
            <person name="Vezzi A."/>
            <person name="Giacometti G.M."/>
            <person name="Morosinotto T."/>
            <person name="Valle G."/>
        </authorList>
    </citation>
    <scope>NUCLEOTIDE SEQUENCE [LARGE SCALE GENOMIC DNA]</scope>
    <source>
        <strain evidence="21 22">B-31</strain>
    </source>
</reference>
<evidence type="ECO:0000256" key="13">
    <source>
        <dbReference type="ARBA" id="ARBA00022989"/>
    </source>
</evidence>
<comment type="pathway">
    <text evidence="3">Glycan metabolism; chondroitin sulfate biosynthesis.</text>
</comment>
<evidence type="ECO:0000256" key="5">
    <source>
        <dbReference type="ARBA" id="ARBA00010195"/>
    </source>
</evidence>
<dbReference type="InterPro" id="IPR003406">
    <property type="entry name" value="Glyco_trans_14"/>
</dbReference>
<dbReference type="AlphaFoldDB" id="W7U9L2"/>
<evidence type="ECO:0000256" key="19">
    <source>
        <dbReference type="ARBA" id="ARBA00047847"/>
    </source>
</evidence>
<dbReference type="GO" id="GO:0015012">
    <property type="term" value="P:heparan sulfate proteoglycan biosynthetic process"/>
    <property type="evidence" value="ECO:0007669"/>
    <property type="project" value="UniProtKB-UniPathway"/>
</dbReference>
<dbReference type="GO" id="GO:0046872">
    <property type="term" value="F:metal ion binding"/>
    <property type="evidence" value="ECO:0007669"/>
    <property type="project" value="UniProtKB-KW"/>
</dbReference>
<keyword evidence="9" id="KW-0812">Transmembrane</keyword>
<dbReference type="GO" id="GO:0000139">
    <property type="term" value="C:Golgi membrane"/>
    <property type="evidence" value="ECO:0007669"/>
    <property type="project" value="UniProtKB-SubCell"/>
</dbReference>
<evidence type="ECO:0000256" key="4">
    <source>
        <dbReference type="ARBA" id="ARBA00005093"/>
    </source>
</evidence>
<keyword evidence="13" id="KW-1133">Transmembrane helix</keyword>
<evidence type="ECO:0000256" key="8">
    <source>
        <dbReference type="ARBA" id="ARBA00022679"/>
    </source>
</evidence>
<organism evidence="21 22">
    <name type="scientific">Nannochloropsis gaditana</name>
    <dbReference type="NCBI Taxonomy" id="72520"/>
    <lineage>
        <taxon>Eukaryota</taxon>
        <taxon>Sar</taxon>
        <taxon>Stramenopiles</taxon>
        <taxon>Ochrophyta</taxon>
        <taxon>Eustigmatophyceae</taxon>
        <taxon>Eustigmatales</taxon>
        <taxon>Monodopsidaceae</taxon>
        <taxon>Nannochloropsis</taxon>
    </lineage>
</organism>
<evidence type="ECO:0000256" key="14">
    <source>
        <dbReference type="ARBA" id="ARBA00023034"/>
    </source>
</evidence>
<feature type="chain" id="PRO_5004901575" description="protein xylosyltransferase" evidence="20">
    <location>
        <begin position="20"/>
        <end position="529"/>
    </location>
</feature>
<evidence type="ECO:0000256" key="16">
    <source>
        <dbReference type="ARBA" id="ARBA00023157"/>
    </source>
</evidence>
<dbReference type="PANTHER" id="PTHR46025">
    <property type="entry name" value="XYLOSYLTRANSFERASE OXT"/>
    <property type="match status" value="1"/>
</dbReference>
<evidence type="ECO:0000256" key="15">
    <source>
        <dbReference type="ARBA" id="ARBA00023136"/>
    </source>
</evidence>
<comment type="catalytic activity">
    <reaction evidence="19">
        <text>UDP-alpha-D-xylose + L-seryl-[protein] = 3-O-(beta-D-xylosyl)-L-seryl-[protein] + UDP + H(+)</text>
        <dbReference type="Rhea" id="RHEA:50192"/>
        <dbReference type="Rhea" id="RHEA-COMP:9863"/>
        <dbReference type="Rhea" id="RHEA-COMP:12567"/>
        <dbReference type="ChEBI" id="CHEBI:15378"/>
        <dbReference type="ChEBI" id="CHEBI:29999"/>
        <dbReference type="ChEBI" id="CHEBI:57632"/>
        <dbReference type="ChEBI" id="CHEBI:58223"/>
        <dbReference type="ChEBI" id="CHEBI:132085"/>
        <dbReference type="EC" id="2.4.2.26"/>
    </reaction>
</comment>
<sequence>MHWYWWYPFLVFACPLSRGANSQQQQQHQQQQSIKAHLHKDATTRLHNHARDRLAAMLSRTHSVECAEEVTLAYEAFLTAHITETLLPFESTFVKNQCPRPDGNNTGVASNDTNGPSIVHKLKEADDLHILYIITAHRDLDQVVRLIQALQDDAEDTRACLLTKSGASASSCERNHFVVHIDGKEGPLPANLPLLTYASTSSNVYVMQEGRVNVSWGGFSVVQATLNAISYGFYLKLPFDRVINLSGATYPLATPRQIRATLAQHPLNEQLMFIDPTPNVPNPRVWHYFIECDNQMHRIARFGLPRGVPLRTGSQWFVISRDFAHYLLTDDNFVGPYTAYAQHILIPDENFFATVLKSSPYCHHHCNTNYLHLTFDVWEDEKGAAADPSKCLQPDPRICGRSPLLVRTEEIDHLIPRPGADMPAEPKRETFLFARKFDSNVSVEVLDEIDRRLAWQRARERESLLAEIAAASVAFPLGENCGDKGCIANGCTRQDDVEGNIPPEGHVDKEMLLPSVLREHGIALESIQW</sequence>
<keyword evidence="20" id="KW-0732">Signal</keyword>
<gene>
    <name evidence="21" type="ORF">Naga_100050g3</name>
</gene>
<feature type="signal peptide" evidence="20">
    <location>
        <begin position="1"/>
        <end position="19"/>
    </location>
</feature>
<evidence type="ECO:0000256" key="1">
    <source>
        <dbReference type="ARBA" id="ARBA00004323"/>
    </source>
</evidence>
<dbReference type="GO" id="GO:0050650">
    <property type="term" value="P:chondroitin sulfate proteoglycan biosynthetic process"/>
    <property type="evidence" value="ECO:0007669"/>
    <property type="project" value="TreeGrafter"/>
</dbReference>
<comment type="pathway">
    <text evidence="4">Glycan metabolism; heparan sulfate biosynthesis.</text>
</comment>
<proteinExistence type="inferred from homology"/>
<keyword evidence="8 21" id="KW-0808">Transferase</keyword>
<keyword evidence="16" id="KW-1015">Disulfide bond</keyword>
<evidence type="ECO:0000256" key="2">
    <source>
        <dbReference type="ARBA" id="ARBA00004648"/>
    </source>
</evidence>
<dbReference type="EMBL" id="AZIL01000125">
    <property type="protein sequence ID" value="EWM29654.1"/>
    <property type="molecule type" value="Genomic_DNA"/>
</dbReference>
<dbReference type="PANTHER" id="PTHR46025:SF3">
    <property type="entry name" value="XYLOSYLTRANSFERASE OXT"/>
    <property type="match status" value="1"/>
</dbReference>
<keyword evidence="10" id="KW-0479">Metal-binding</keyword>
<keyword evidence="15" id="KW-0472">Membrane</keyword>
<comment type="similarity">
    <text evidence="5">Belongs to the glycosyltransferase 14 family. XylT subfamily.</text>
</comment>
<evidence type="ECO:0000256" key="20">
    <source>
        <dbReference type="SAM" id="SignalP"/>
    </source>
</evidence>
<dbReference type="UniPathway" id="UPA00756"/>
<dbReference type="GO" id="GO:0030158">
    <property type="term" value="F:protein xylosyltransferase activity"/>
    <property type="evidence" value="ECO:0007669"/>
    <property type="project" value="UniProtKB-EC"/>
</dbReference>
<evidence type="ECO:0000256" key="10">
    <source>
        <dbReference type="ARBA" id="ARBA00022723"/>
    </source>
</evidence>
<evidence type="ECO:0000256" key="12">
    <source>
        <dbReference type="ARBA" id="ARBA00022968"/>
    </source>
</evidence>
<keyword evidence="17" id="KW-0325">Glycoprotein</keyword>
<keyword evidence="12" id="KW-0735">Signal-anchor</keyword>
<protein>
    <recommendedName>
        <fullName evidence="6">protein xylosyltransferase</fullName>
        <ecNumber evidence="6">2.4.2.26</ecNumber>
    </recommendedName>
    <alternativeName>
        <fullName evidence="18">Peptide O-xylosyltransferase</fullName>
    </alternativeName>
</protein>
<evidence type="ECO:0000256" key="7">
    <source>
        <dbReference type="ARBA" id="ARBA00022676"/>
    </source>
</evidence>
<keyword evidence="22" id="KW-1185">Reference proteome</keyword>
<dbReference type="Proteomes" id="UP000019335">
    <property type="component" value="Chromosome 2"/>
</dbReference>
<evidence type="ECO:0000256" key="9">
    <source>
        <dbReference type="ARBA" id="ARBA00022692"/>
    </source>
</evidence>
<dbReference type="Pfam" id="PF02485">
    <property type="entry name" value="Branch"/>
    <property type="match status" value="1"/>
</dbReference>
<dbReference type="EC" id="2.4.2.26" evidence="6"/>
<evidence type="ECO:0000256" key="3">
    <source>
        <dbReference type="ARBA" id="ARBA00004840"/>
    </source>
</evidence>